<evidence type="ECO:0000256" key="2">
    <source>
        <dbReference type="ARBA" id="ARBA00022768"/>
    </source>
</evidence>
<dbReference type="InterPro" id="IPR036282">
    <property type="entry name" value="Glutathione-S-Trfase_C_sf"/>
</dbReference>
<keyword evidence="3 4" id="KW-0648">Protein biosynthesis</keyword>
<dbReference type="AlphaFoldDB" id="A0A2G8RWD3"/>
<evidence type="ECO:0008006" key="9">
    <source>
        <dbReference type="Google" id="ProtNLM"/>
    </source>
</evidence>
<comment type="caution">
    <text evidence="7">The sequence shown here is derived from an EMBL/GenBank/DDBJ whole genome shotgun (WGS) entry which is preliminary data.</text>
</comment>
<dbReference type="OrthoDB" id="331763at2759"/>
<evidence type="ECO:0000256" key="4">
    <source>
        <dbReference type="RuleBase" id="RU003791"/>
    </source>
</evidence>
<dbReference type="Pfam" id="PF10587">
    <property type="entry name" value="EF-1_beta_acid"/>
    <property type="match status" value="1"/>
</dbReference>
<name>A0A2G8RWD3_9APHY</name>
<protein>
    <recommendedName>
        <fullName evidence="9">Translation elongation factor EF1B beta/delta subunit guanine nucleotide exchange domain-containing protein</fullName>
    </recommendedName>
</protein>
<dbReference type="PANTHER" id="PTHR11595">
    <property type="entry name" value="EF-HAND AND COILED-COIL DOMAIN-CONTAINING FAMILY MEMBER"/>
    <property type="match status" value="1"/>
</dbReference>
<dbReference type="EMBL" id="AYKW01000045">
    <property type="protein sequence ID" value="PIL25823.1"/>
    <property type="molecule type" value="Genomic_DNA"/>
</dbReference>
<dbReference type="CDD" id="cd00292">
    <property type="entry name" value="EF1B"/>
    <property type="match status" value="1"/>
</dbReference>
<dbReference type="SUPFAM" id="SSF47616">
    <property type="entry name" value="GST C-terminal domain-like"/>
    <property type="match status" value="1"/>
</dbReference>
<feature type="domain" description="Elongation factor 1 beta central acidic region eukaryote" evidence="6">
    <location>
        <begin position="93"/>
        <end position="119"/>
    </location>
</feature>
<sequence length="214" mass="23076">MSVDLGKLEAHLATRSYVEGYTPSQADVAVFKAISAAPSASANPNVARWYTHIKSYEAEFGALSGSSSAGEAFLGGAAAAAPVKEEEDDDIDLFGSDDDEDAEAERIKAERVAAYNAKKAAKPKTVAKSVVTLEVKPWDDETDMVKLEESVRSIEQEGLVWGASKLVPIGYGIKKLQITLVVEDELVSLDELQERVAEFEDYVQSSDVAAMQKL</sequence>
<dbReference type="PROSITE" id="PS00825">
    <property type="entry name" value="EF1BD_2"/>
    <property type="match status" value="1"/>
</dbReference>
<dbReference type="PROSITE" id="PS00824">
    <property type="entry name" value="EF1BD_1"/>
    <property type="match status" value="1"/>
</dbReference>
<dbReference type="Gene3D" id="1.20.1050.130">
    <property type="match status" value="1"/>
</dbReference>
<keyword evidence="8" id="KW-1185">Reference proteome</keyword>
<dbReference type="InterPro" id="IPR018940">
    <property type="entry name" value="EF-1_beta_acid_region_euk"/>
</dbReference>
<dbReference type="GO" id="GO:0005085">
    <property type="term" value="F:guanyl-nucleotide exchange factor activity"/>
    <property type="evidence" value="ECO:0007669"/>
    <property type="project" value="TreeGrafter"/>
</dbReference>
<dbReference type="SUPFAM" id="SSF54984">
    <property type="entry name" value="eEF-1beta-like"/>
    <property type="match status" value="1"/>
</dbReference>
<evidence type="ECO:0000256" key="3">
    <source>
        <dbReference type="ARBA" id="ARBA00022917"/>
    </source>
</evidence>
<dbReference type="GO" id="GO:0005829">
    <property type="term" value="C:cytosol"/>
    <property type="evidence" value="ECO:0007669"/>
    <property type="project" value="TreeGrafter"/>
</dbReference>
<gene>
    <name evidence="7" type="ORF">GSI_11576</name>
</gene>
<dbReference type="Proteomes" id="UP000230002">
    <property type="component" value="Unassembled WGS sequence"/>
</dbReference>
<dbReference type="PANTHER" id="PTHR11595:SF21">
    <property type="entry name" value="ELONGATION FACTOR 1-BETA"/>
    <property type="match status" value="1"/>
</dbReference>
<dbReference type="STRING" id="1077348.A0A2G8RWD3"/>
<evidence type="ECO:0000259" key="5">
    <source>
        <dbReference type="SMART" id="SM00888"/>
    </source>
</evidence>
<dbReference type="GO" id="GO:0005853">
    <property type="term" value="C:eukaryotic translation elongation factor 1 complex"/>
    <property type="evidence" value="ECO:0007669"/>
    <property type="project" value="InterPro"/>
</dbReference>
<proteinExistence type="inferred from homology"/>
<keyword evidence="2 4" id="KW-0251">Elongation factor</keyword>
<dbReference type="GO" id="GO:0003746">
    <property type="term" value="F:translation elongation factor activity"/>
    <property type="evidence" value="ECO:0007669"/>
    <property type="project" value="UniProtKB-KW"/>
</dbReference>
<evidence type="ECO:0000313" key="7">
    <source>
        <dbReference type="EMBL" id="PIL25823.1"/>
    </source>
</evidence>
<dbReference type="InterPro" id="IPR014717">
    <property type="entry name" value="Transl_elong_EF1B/ribsomal_bS6"/>
</dbReference>
<dbReference type="Pfam" id="PF00736">
    <property type="entry name" value="EF1_GNE"/>
    <property type="match status" value="1"/>
</dbReference>
<dbReference type="Gene3D" id="3.30.70.60">
    <property type="match status" value="1"/>
</dbReference>
<dbReference type="SMART" id="SM01182">
    <property type="entry name" value="EF-1_beta_acid"/>
    <property type="match status" value="1"/>
</dbReference>
<evidence type="ECO:0000256" key="1">
    <source>
        <dbReference type="ARBA" id="ARBA00007411"/>
    </source>
</evidence>
<dbReference type="SMART" id="SM00888">
    <property type="entry name" value="EF1_GNE"/>
    <property type="match status" value="1"/>
</dbReference>
<organism evidence="7 8">
    <name type="scientific">Ganoderma sinense ZZ0214-1</name>
    <dbReference type="NCBI Taxonomy" id="1077348"/>
    <lineage>
        <taxon>Eukaryota</taxon>
        <taxon>Fungi</taxon>
        <taxon>Dikarya</taxon>
        <taxon>Basidiomycota</taxon>
        <taxon>Agaricomycotina</taxon>
        <taxon>Agaricomycetes</taxon>
        <taxon>Polyporales</taxon>
        <taxon>Polyporaceae</taxon>
        <taxon>Ganoderma</taxon>
    </lineage>
</organism>
<comment type="similarity">
    <text evidence="1 4">Belongs to the EF-1-beta/EF-1-delta family.</text>
</comment>
<dbReference type="InterPro" id="IPR036219">
    <property type="entry name" value="eEF-1beta-like_sf"/>
</dbReference>
<dbReference type="InterPro" id="IPR049720">
    <property type="entry name" value="EF1B_bsu/dsu"/>
</dbReference>
<reference evidence="7 8" key="1">
    <citation type="journal article" date="2015" name="Sci. Rep.">
        <title>Chromosome-level genome map provides insights into diverse defense mechanisms in the medicinal fungus Ganoderma sinense.</title>
        <authorList>
            <person name="Zhu Y."/>
            <person name="Xu J."/>
            <person name="Sun C."/>
            <person name="Zhou S."/>
            <person name="Xu H."/>
            <person name="Nelson D.R."/>
            <person name="Qian J."/>
            <person name="Song J."/>
            <person name="Luo H."/>
            <person name="Xiang L."/>
            <person name="Li Y."/>
            <person name="Xu Z."/>
            <person name="Ji A."/>
            <person name="Wang L."/>
            <person name="Lu S."/>
            <person name="Hayward A."/>
            <person name="Sun W."/>
            <person name="Li X."/>
            <person name="Schwartz D.C."/>
            <person name="Wang Y."/>
            <person name="Chen S."/>
        </authorList>
    </citation>
    <scope>NUCLEOTIDE SEQUENCE [LARGE SCALE GENOMIC DNA]</scope>
    <source>
        <strain evidence="7 8">ZZ0214-1</strain>
    </source>
</reference>
<dbReference type="InterPro" id="IPR014038">
    <property type="entry name" value="EF1B_bsu/dsu_GNE"/>
</dbReference>
<accession>A0A2G8RWD3</accession>
<evidence type="ECO:0000313" key="8">
    <source>
        <dbReference type="Proteomes" id="UP000230002"/>
    </source>
</evidence>
<dbReference type="InterPro" id="IPR001326">
    <property type="entry name" value="Transl_elong_EF1B_B/D_CS"/>
</dbReference>
<evidence type="ECO:0000259" key="6">
    <source>
        <dbReference type="SMART" id="SM01182"/>
    </source>
</evidence>
<feature type="domain" description="Translation elongation factor EF1B beta/delta subunit guanine nucleotide exchange" evidence="5">
    <location>
        <begin position="128"/>
        <end position="214"/>
    </location>
</feature>
<dbReference type="FunFam" id="3.30.70.60:FF:000001">
    <property type="entry name" value="Elongation factor 1-beta 1 like"/>
    <property type="match status" value="1"/>
</dbReference>